<dbReference type="InterPro" id="IPR039552">
    <property type="entry name" value="IS66_C"/>
</dbReference>
<evidence type="ECO:0000259" key="1">
    <source>
        <dbReference type="Pfam" id="PF13817"/>
    </source>
</evidence>
<dbReference type="EMBL" id="JAGILA010000010">
    <property type="protein sequence ID" value="MBP2238872.1"/>
    <property type="molecule type" value="Genomic_DNA"/>
</dbReference>
<organism evidence="2 3">
    <name type="scientific">Sinorhizobium kostiense</name>
    <dbReference type="NCBI Taxonomy" id="76747"/>
    <lineage>
        <taxon>Bacteria</taxon>
        <taxon>Pseudomonadati</taxon>
        <taxon>Pseudomonadota</taxon>
        <taxon>Alphaproteobacteria</taxon>
        <taxon>Hyphomicrobiales</taxon>
        <taxon>Rhizobiaceae</taxon>
        <taxon>Sinorhizobium/Ensifer group</taxon>
        <taxon>Sinorhizobium</taxon>
    </lineage>
</organism>
<evidence type="ECO:0000313" key="2">
    <source>
        <dbReference type="EMBL" id="MBP2238872.1"/>
    </source>
</evidence>
<feature type="domain" description="Transposase IS66 C-terminal" evidence="1">
    <location>
        <begin position="23"/>
        <end position="60"/>
    </location>
</feature>
<sequence length="61" mass="6646">MSLPTVLQTQRGSDTMGDGTLATLIMSAKLNDVDPQAWLADVLAHIADTPITRLEQLLPWN</sequence>
<protein>
    <recommendedName>
        <fullName evidence="1">Transposase IS66 C-terminal domain-containing protein</fullName>
    </recommendedName>
</protein>
<keyword evidence="3" id="KW-1185">Reference proteome</keyword>
<comment type="caution">
    <text evidence="2">The sequence shown here is derived from an EMBL/GenBank/DDBJ whole genome shotgun (WGS) entry which is preliminary data.</text>
</comment>
<dbReference type="Pfam" id="PF13817">
    <property type="entry name" value="DDE_Tnp_IS66_C"/>
    <property type="match status" value="1"/>
</dbReference>
<gene>
    <name evidence="2" type="ORF">J2Z31_005413</name>
</gene>
<accession>A0ABS4R7L0</accession>
<proteinExistence type="predicted"/>
<reference evidence="2 3" key="1">
    <citation type="submission" date="2021-03" db="EMBL/GenBank/DDBJ databases">
        <title>Genomic Encyclopedia of Type Strains, Phase IV (KMG-IV): sequencing the most valuable type-strain genomes for metagenomic binning, comparative biology and taxonomic classification.</title>
        <authorList>
            <person name="Goeker M."/>
        </authorList>
    </citation>
    <scope>NUCLEOTIDE SEQUENCE [LARGE SCALE GENOMIC DNA]</scope>
    <source>
        <strain evidence="2 3">DSM 13372</strain>
    </source>
</reference>
<dbReference type="Proteomes" id="UP000730739">
    <property type="component" value="Unassembled WGS sequence"/>
</dbReference>
<name>A0ABS4R7L0_9HYPH</name>
<evidence type="ECO:0000313" key="3">
    <source>
        <dbReference type="Proteomes" id="UP000730739"/>
    </source>
</evidence>